<dbReference type="GO" id="GO:0006284">
    <property type="term" value="P:base-excision repair"/>
    <property type="evidence" value="ECO:0007669"/>
    <property type="project" value="InterPro"/>
</dbReference>
<dbReference type="NCBIfam" id="TIGR00567">
    <property type="entry name" value="3mg"/>
    <property type="match status" value="1"/>
</dbReference>
<dbReference type="AlphaFoldDB" id="A0A644U899"/>
<dbReference type="CDD" id="cd00540">
    <property type="entry name" value="AAG"/>
    <property type="match status" value="1"/>
</dbReference>
<proteinExistence type="inferred from homology"/>
<comment type="caution">
    <text evidence="5">The sequence shown here is derived from an EMBL/GenBank/DDBJ whole genome shotgun (WGS) entry which is preliminary data.</text>
</comment>
<dbReference type="SUPFAM" id="SSF50486">
    <property type="entry name" value="FMT C-terminal domain-like"/>
    <property type="match status" value="1"/>
</dbReference>
<evidence type="ECO:0000256" key="4">
    <source>
        <dbReference type="ARBA" id="ARBA00023204"/>
    </source>
</evidence>
<evidence type="ECO:0000256" key="1">
    <source>
        <dbReference type="ARBA" id="ARBA00009232"/>
    </source>
</evidence>
<dbReference type="InterPro" id="IPR003180">
    <property type="entry name" value="MPG"/>
</dbReference>
<dbReference type="Pfam" id="PF02245">
    <property type="entry name" value="Pur_DNA_glyco"/>
    <property type="match status" value="1"/>
</dbReference>
<dbReference type="InterPro" id="IPR011034">
    <property type="entry name" value="Formyl_transferase-like_C_sf"/>
</dbReference>
<dbReference type="Gene3D" id="3.10.300.10">
    <property type="entry name" value="Methylpurine-DNA glycosylase (MPG)"/>
    <property type="match status" value="1"/>
</dbReference>
<organism evidence="5">
    <name type="scientific">bioreactor metagenome</name>
    <dbReference type="NCBI Taxonomy" id="1076179"/>
    <lineage>
        <taxon>unclassified sequences</taxon>
        <taxon>metagenomes</taxon>
        <taxon>ecological metagenomes</taxon>
    </lineage>
</organism>
<dbReference type="PANTHER" id="PTHR10429">
    <property type="entry name" value="DNA-3-METHYLADENINE GLYCOSYLASE"/>
    <property type="match status" value="1"/>
</dbReference>
<dbReference type="FunFam" id="3.10.300.10:FF:000001">
    <property type="entry name" value="Putative 3-methyladenine DNA glycosylase"/>
    <property type="match status" value="1"/>
</dbReference>
<evidence type="ECO:0000256" key="2">
    <source>
        <dbReference type="ARBA" id="ARBA00022763"/>
    </source>
</evidence>
<keyword evidence="5" id="KW-0326">Glycosidase</keyword>
<dbReference type="GO" id="GO:0003677">
    <property type="term" value="F:DNA binding"/>
    <property type="evidence" value="ECO:0007669"/>
    <property type="project" value="InterPro"/>
</dbReference>
<evidence type="ECO:0000313" key="5">
    <source>
        <dbReference type="EMBL" id="MPL75032.1"/>
    </source>
</evidence>
<keyword evidence="4" id="KW-0234">DNA repair</keyword>
<reference evidence="5" key="1">
    <citation type="submission" date="2019-08" db="EMBL/GenBank/DDBJ databases">
        <authorList>
            <person name="Kucharzyk K."/>
            <person name="Murdoch R.W."/>
            <person name="Higgins S."/>
            <person name="Loffler F."/>
        </authorList>
    </citation>
    <scope>NUCLEOTIDE SEQUENCE</scope>
</reference>
<comment type="similarity">
    <text evidence="1">Belongs to the DNA glycosylase MPG family.</text>
</comment>
<gene>
    <name evidence="5" type="ORF">SDC9_20851</name>
</gene>
<protein>
    <submittedName>
        <fullName evidence="5">Putative 3-methyladenine DNA glycosylase</fullName>
        <ecNumber evidence="5">3.2.2.-</ecNumber>
    </submittedName>
</protein>
<evidence type="ECO:0000256" key="3">
    <source>
        <dbReference type="ARBA" id="ARBA00022801"/>
    </source>
</evidence>
<keyword evidence="2" id="KW-0227">DNA damage</keyword>
<dbReference type="GO" id="GO:0003905">
    <property type="term" value="F:alkylbase DNA N-glycosylase activity"/>
    <property type="evidence" value="ECO:0007669"/>
    <property type="project" value="InterPro"/>
</dbReference>
<dbReference type="EC" id="3.2.2.-" evidence="5"/>
<keyword evidence="3 5" id="KW-0378">Hydrolase</keyword>
<dbReference type="EMBL" id="VSSQ01000085">
    <property type="protein sequence ID" value="MPL75032.1"/>
    <property type="molecule type" value="Genomic_DNA"/>
</dbReference>
<accession>A0A644U899</accession>
<dbReference type="InterPro" id="IPR036995">
    <property type="entry name" value="MPG_sf"/>
</dbReference>
<name>A0A644U899_9ZZZZ</name>
<dbReference type="NCBIfam" id="NF002003">
    <property type="entry name" value="PRK00802.1-3"/>
    <property type="match status" value="1"/>
</dbReference>
<dbReference type="HAMAP" id="MF_00527">
    <property type="entry name" value="3MGH"/>
    <property type="match status" value="1"/>
</dbReference>
<dbReference type="PANTHER" id="PTHR10429:SF0">
    <property type="entry name" value="DNA-3-METHYLADENINE GLYCOSYLASE"/>
    <property type="match status" value="1"/>
</dbReference>
<sequence>MTTVHKLPLSYYQQNSLTLAKDLLGKYLVHVSDEGKTVGKIVETEAYRGPLDAAAHSYSGKPTERTKIMFGLGGYVYIYLIYGMHYCMNIVAGAAGFPEVVLLRALEPLDGIPLMKQRRKTDKLLNLCSGPGKLCAAMGITKKQYGISLCSPELHLLDGEKVAEDMIARTPRINIGYSGEAVDYPWRYIIKESKFISV</sequence>